<evidence type="ECO:0000313" key="3">
    <source>
        <dbReference type="EMBL" id="GAY71991.1"/>
    </source>
</evidence>
<dbReference type="OrthoDB" id="2143285at2"/>
<dbReference type="STRING" id="1138822.PL11_001650"/>
<dbReference type="AlphaFoldDB" id="A0A401FIA2"/>
<comment type="caution">
    <text evidence="3">The sequence shown here is derived from an EMBL/GenBank/DDBJ whole genome shotgun (WGS) entry which is preliminary data.</text>
</comment>
<feature type="transmembrane region" description="Helical" evidence="2">
    <location>
        <begin position="144"/>
        <end position="165"/>
    </location>
</feature>
<proteinExistence type="predicted"/>
<keyword evidence="2" id="KW-1133">Transmembrane helix</keyword>
<keyword evidence="2" id="KW-0472">Membrane</keyword>
<organism evidence="3 4">
    <name type="scientific">Lentilactobacillus kosonis</name>
    <dbReference type="NCBI Taxonomy" id="2810561"/>
    <lineage>
        <taxon>Bacteria</taxon>
        <taxon>Bacillati</taxon>
        <taxon>Bacillota</taxon>
        <taxon>Bacilli</taxon>
        <taxon>Lactobacillales</taxon>
        <taxon>Lactobacillaceae</taxon>
        <taxon>Lentilactobacillus</taxon>
    </lineage>
</organism>
<evidence type="ECO:0000313" key="4">
    <source>
        <dbReference type="Proteomes" id="UP000286974"/>
    </source>
</evidence>
<gene>
    <name evidence="3" type="ORF">NBRC111893_137</name>
</gene>
<feature type="transmembrane region" description="Helical" evidence="2">
    <location>
        <begin position="177"/>
        <end position="201"/>
    </location>
</feature>
<dbReference type="InterPro" id="IPR009214">
    <property type="entry name" value="DUF1129"/>
</dbReference>
<dbReference type="RefSeq" id="WP_125007590.1">
    <property type="nucleotide sequence ID" value="NZ_BEXA01000001.1"/>
</dbReference>
<accession>A0A401FIA2</accession>
<evidence type="ECO:0000256" key="1">
    <source>
        <dbReference type="SAM" id="MobiDB-lite"/>
    </source>
</evidence>
<feature type="transmembrane region" description="Helical" evidence="2">
    <location>
        <begin position="207"/>
        <end position="224"/>
    </location>
</feature>
<dbReference type="EMBL" id="BEXA01000001">
    <property type="protein sequence ID" value="GAY71991.1"/>
    <property type="molecule type" value="Genomic_DNA"/>
</dbReference>
<keyword evidence="2" id="KW-0812">Transmembrane</keyword>
<protein>
    <submittedName>
        <fullName evidence="3">Integral membrane protein</fullName>
    </submittedName>
</protein>
<sequence>MSETNEKRNAHVQQDRNRTAERVHSQFDNIGLTKRNAEYMFKFSQALSQTKLKDEQKTEVIDQMVNELIAGQKSGKTARNLWGTVDQKIDNVVNPPKKAGAPAQDYWPNAGYNTLLFFTIFTLLYGITALFSKSAQSTTMGITGIILSSIIAGLGIPLMTLLIAPGVKHKYSLPIRIIFIAAFFVLWMAVFFVAGLIPHAINPILNSYVYIALGIISIGGSIWFKRRYNITGGLF</sequence>
<dbReference type="PIRSF" id="PIRSF033111">
    <property type="entry name" value="UCP033111"/>
    <property type="match status" value="1"/>
</dbReference>
<keyword evidence="4" id="KW-1185">Reference proteome</keyword>
<feature type="region of interest" description="Disordered" evidence="1">
    <location>
        <begin position="1"/>
        <end position="24"/>
    </location>
</feature>
<name>A0A401FIA2_9LACO</name>
<reference evidence="3 4" key="1">
    <citation type="submission" date="2017-11" db="EMBL/GenBank/DDBJ databases">
        <title>Draft Genome Sequence of Lactobacillus curieae NBRC 111893 isolated from Koso, a Japanese sugar-Vegetable Fermented Beverage.</title>
        <authorList>
            <person name="Chiou T.Y."/>
            <person name="Oshima K."/>
            <person name="Suda W."/>
            <person name="Hattori M."/>
            <person name="Takahashi T."/>
        </authorList>
    </citation>
    <scope>NUCLEOTIDE SEQUENCE [LARGE SCALE GENOMIC DNA]</scope>
    <source>
        <strain evidence="3 4">NBRC111893</strain>
    </source>
</reference>
<feature type="transmembrane region" description="Helical" evidence="2">
    <location>
        <begin position="114"/>
        <end position="132"/>
    </location>
</feature>
<evidence type="ECO:0000256" key="2">
    <source>
        <dbReference type="SAM" id="Phobius"/>
    </source>
</evidence>
<dbReference type="Pfam" id="PF06570">
    <property type="entry name" value="DUF1129"/>
    <property type="match status" value="1"/>
</dbReference>
<dbReference type="Proteomes" id="UP000286974">
    <property type="component" value="Unassembled WGS sequence"/>
</dbReference>